<dbReference type="Proteomes" id="UP001597521">
    <property type="component" value="Unassembled WGS sequence"/>
</dbReference>
<dbReference type="InterPro" id="IPR011256">
    <property type="entry name" value="Reg_factor_effector_dom_sf"/>
</dbReference>
<sequence>MMTLPKNVELPERPYIYVPFTVRMDQMQQPADQGFPQLFDYLARHGLKPTGAPFYNYRRINMEDTLDVEAGIAVEAPATEEGAVRAGTLPGGRFMTVTWHGHPDQLITVTGVLIGWSRLTNQPFDQRTEGAHDYFSCRLELYETEPDVEPDMNKWETRLEFKLKD</sequence>
<dbReference type="SUPFAM" id="SSF55136">
    <property type="entry name" value="Probable bacterial effector-binding domain"/>
    <property type="match status" value="1"/>
</dbReference>
<dbReference type="EMBL" id="JBHUNP010000001">
    <property type="protein sequence ID" value="MFD2649668.1"/>
    <property type="molecule type" value="Genomic_DNA"/>
</dbReference>
<accession>A0ABW5QPR9</accession>
<dbReference type="RefSeq" id="WP_386835265.1">
    <property type="nucleotide sequence ID" value="NZ_JBHUNP010000001.1"/>
</dbReference>
<dbReference type="InterPro" id="IPR010499">
    <property type="entry name" value="AraC_E-bd"/>
</dbReference>
<dbReference type="Pfam" id="PF06445">
    <property type="entry name" value="GyrI-like"/>
    <property type="match status" value="1"/>
</dbReference>
<evidence type="ECO:0000313" key="2">
    <source>
        <dbReference type="EMBL" id="MFD2649668.1"/>
    </source>
</evidence>
<organism evidence="2 3">
    <name type="scientific">Devosia albogilva</name>
    <dbReference type="NCBI Taxonomy" id="429726"/>
    <lineage>
        <taxon>Bacteria</taxon>
        <taxon>Pseudomonadati</taxon>
        <taxon>Pseudomonadota</taxon>
        <taxon>Alphaproteobacteria</taxon>
        <taxon>Hyphomicrobiales</taxon>
        <taxon>Devosiaceae</taxon>
        <taxon>Devosia</taxon>
    </lineage>
</organism>
<evidence type="ECO:0000259" key="1">
    <source>
        <dbReference type="SMART" id="SM00871"/>
    </source>
</evidence>
<protein>
    <submittedName>
        <fullName evidence="2">GyrI-like domain-containing protein</fullName>
    </submittedName>
</protein>
<feature type="domain" description="AraC effector-binding" evidence="1">
    <location>
        <begin position="3"/>
        <end position="164"/>
    </location>
</feature>
<dbReference type="SMART" id="SM00871">
    <property type="entry name" value="AraC_E_bind"/>
    <property type="match status" value="1"/>
</dbReference>
<proteinExistence type="predicted"/>
<dbReference type="InterPro" id="IPR029442">
    <property type="entry name" value="GyrI-like"/>
</dbReference>
<name>A0ABW5QPR9_9HYPH</name>
<reference evidence="3" key="1">
    <citation type="journal article" date="2019" name="Int. J. Syst. Evol. Microbiol.">
        <title>The Global Catalogue of Microorganisms (GCM) 10K type strain sequencing project: providing services to taxonomists for standard genome sequencing and annotation.</title>
        <authorList>
            <consortium name="The Broad Institute Genomics Platform"/>
            <consortium name="The Broad Institute Genome Sequencing Center for Infectious Disease"/>
            <person name="Wu L."/>
            <person name="Ma J."/>
        </authorList>
    </citation>
    <scope>NUCLEOTIDE SEQUENCE [LARGE SCALE GENOMIC DNA]</scope>
    <source>
        <strain evidence="3">CCM 7427</strain>
    </source>
</reference>
<keyword evidence="3" id="KW-1185">Reference proteome</keyword>
<dbReference type="Gene3D" id="3.20.80.10">
    <property type="entry name" value="Regulatory factor, effector binding domain"/>
    <property type="match status" value="1"/>
</dbReference>
<comment type="caution">
    <text evidence="2">The sequence shown here is derived from an EMBL/GenBank/DDBJ whole genome shotgun (WGS) entry which is preliminary data.</text>
</comment>
<evidence type="ECO:0000313" key="3">
    <source>
        <dbReference type="Proteomes" id="UP001597521"/>
    </source>
</evidence>
<gene>
    <name evidence="2" type="ORF">ACFSX5_17925</name>
</gene>